<name>A0A182YTI0_ANOST</name>
<dbReference type="VEuPathDB" id="VectorBase:ASTEI11766"/>
<dbReference type="AlphaFoldDB" id="A0A182YTI0"/>
<sequence>MHHTLKFEKELLICLTSITASSTSCGALPSIPLSFNFATILPPEPDFGFPEATESTECSSVSQLLIGIVYG</sequence>
<accession>A0A182YTI0</accession>
<dbReference type="PROSITE" id="PS51257">
    <property type="entry name" value="PROKAR_LIPOPROTEIN"/>
    <property type="match status" value="1"/>
</dbReference>
<protein>
    <submittedName>
        <fullName evidence="1">Uncharacterized protein</fullName>
    </submittedName>
</protein>
<evidence type="ECO:0000313" key="1">
    <source>
        <dbReference type="EnsemblMetazoa" id="ASTEI11766-PA"/>
    </source>
</evidence>
<reference evidence="1" key="2">
    <citation type="submission" date="2020-05" db="UniProtKB">
        <authorList>
            <consortium name="EnsemblMetazoa"/>
        </authorList>
    </citation>
    <scope>IDENTIFICATION</scope>
    <source>
        <strain evidence="1">Indian</strain>
    </source>
</reference>
<reference evidence="2" key="1">
    <citation type="journal article" date="2014" name="Genome Biol.">
        <title>Genome analysis of a major urban malaria vector mosquito, Anopheles stephensi.</title>
        <authorList>
            <person name="Jiang X."/>
            <person name="Peery A."/>
            <person name="Hall A.B."/>
            <person name="Sharma A."/>
            <person name="Chen X.G."/>
            <person name="Waterhouse R.M."/>
            <person name="Komissarov A."/>
            <person name="Riehle M.M."/>
            <person name="Shouche Y."/>
            <person name="Sharakhova M.V."/>
            <person name="Lawson D."/>
            <person name="Pakpour N."/>
            <person name="Arensburger P."/>
            <person name="Davidson V.L."/>
            <person name="Eiglmeier K."/>
            <person name="Emrich S."/>
            <person name="George P."/>
            <person name="Kennedy R.C."/>
            <person name="Mane S.P."/>
            <person name="Maslen G."/>
            <person name="Oringanje C."/>
            <person name="Qi Y."/>
            <person name="Settlage R."/>
            <person name="Tojo M."/>
            <person name="Tubio J.M."/>
            <person name="Unger M.F."/>
            <person name="Wang B."/>
            <person name="Vernick K.D."/>
            <person name="Ribeiro J.M."/>
            <person name="James A.A."/>
            <person name="Michel K."/>
            <person name="Riehle M.A."/>
            <person name="Luckhart S."/>
            <person name="Sharakhov I.V."/>
            <person name="Tu Z."/>
        </authorList>
    </citation>
    <scope>NUCLEOTIDE SEQUENCE [LARGE SCALE GENOMIC DNA]</scope>
    <source>
        <strain evidence="2">Indian</strain>
    </source>
</reference>
<dbReference type="EnsemblMetazoa" id="ASTEI11766-RA">
    <property type="protein sequence ID" value="ASTEI11766-PA"/>
    <property type="gene ID" value="ASTEI11766"/>
</dbReference>
<dbReference type="Proteomes" id="UP000076408">
    <property type="component" value="Unassembled WGS sequence"/>
</dbReference>
<keyword evidence="2" id="KW-1185">Reference proteome</keyword>
<evidence type="ECO:0000313" key="2">
    <source>
        <dbReference type="Proteomes" id="UP000076408"/>
    </source>
</evidence>
<organism evidence="1 2">
    <name type="scientific">Anopheles stephensi</name>
    <name type="common">Indo-Pakistan malaria mosquito</name>
    <dbReference type="NCBI Taxonomy" id="30069"/>
    <lineage>
        <taxon>Eukaryota</taxon>
        <taxon>Metazoa</taxon>
        <taxon>Ecdysozoa</taxon>
        <taxon>Arthropoda</taxon>
        <taxon>Hexapoda</taxon>
        <taxon>Insecta</taxon>
        <taxon>Pterygota</taxon>
        <taxon>Neoptera</taxon>
        <taxon>Endopterygota</taxon>
        <taxon>Diptera</taxon>
        <taxon>Nematocera</taxon>
        <taxon>Culicoidea</taxon>
        <taxon>Culicidae</taxon>
        <taxon>Anophelinae</taxon>
        <taxon>Anopheles</taxon>
    </lineage>
</organism>
<proteinExistence type="predicted"/>
<dbReference type="STRING" id="30069.A0A182YTI0"/>